<sequence>MSATVHRLFPNNGNKPHSSSASAGPLGPAAVNPLIEALRNATTPVLLKQLRAMFEGADDALFGMSERASALEDQRSSFDIMRMLRLERRNIETEFGNVLAASFQGSAEILYEEFDLDRLSIAPTEELEERIAVGNLVTKAENLHQILLTELAARVTHMIRDLGIPISRHTLTPTVVCNAFKNSIAGLDLPLPVRILLYKLFDRSCAARLNEPLEAAIKVLDAHKIRAPEPEKAVAASWSPYGSPPVPVQGEDRLEPPILDSSTRGALRDIGSVVSGYRQQDAEFAEELLSFADIEEEHPSVGRVAPAQRMSLVGQMCNEILSDPHLPPTMRPLFERLRFPLIKIALADGTFFANRAHPVRRLVAEAAETAASSRVATSAVVRRLEERLRHIAEQIDLSATFVRPQLSHLLPLTMPQIASFLDQQREESEIRRESVLNKVRRTVAQELEVHTLGRKPPMPLVNFLRMGWGPLMAARLLRHGMNSRSWIDAINRLVQILASMDVIDVSSDHLAMRGEILNSVGVELAGIGMREDKVAAAKGFLEKTYAEVDARAARLSPEEREMKANELELLTPMETAAVMADFPAPGSTESRAPALEALREPLRQEPARDALLDFVLTLPEATQPTPTSRQSATPPPVADAPRVIDTLPSQATPPAPMEARTQSVTPPAAKPLDAAPRSGSTRAIEPSTAPADRKDDIGSPATMPAAAAPSPTDGQLERDASNADLLALCLTAESWFRVYDASNGQTLWLKVSRYYPEHDTVGFNGFDAKKTLSIRASKFVEDLVAGRSEPVNASPAQQRAMAELRARHKS</sequence>
<feature type="region of interest" description="Disordered" evidence="1">
    <location>
        <begin position="1"/>
        <end position="25"/>
    </location>
</feature>
<dbReference type="Proteomes" id="UP000295341">
    <property type="component" value="Unassembled WGS sequence"/>
</dbReference>
<feature type="region of interest" description="Disordered" evidence="1">
    <location>
        <begin position="620"/>
        <end position="717"/>
    </location>
</feature>
<dbReference type="EMBL" id="SOBT01000009">
    <property type="protein sequence ID" value="TDU28444.1"/>
    <property type="molecule type" value="Genomic_DNA"/>
</dbReference>
<evidence type="ECO:0000313" key="2">
    <source>
        <dbReference type="EMBL" id="TDU28444.1"/>
    </source>
</evidence>
<evidence type="ECO:0000313" key="3">
    <source>
        <dbReference type="Proteomes" id="UP000295341"/>
    </source>
</evidence>
<dbReference type="InterPro" id="IPR012434">
    <property type="entry name" value="DUF1631"/>
</dbReference>
<proteinExistence type="predicted"/>
<dbReference type="AlphaFoldDB" id="A0A4S3JYG3"/>
<evidence type="ECO:0000256" key="1">
    <source>
        <dbReference type="SAM" id="MobiDB-lite"/>
    </source>
</evidence>
<dbReference type="OrthoDB" id="6188167at2"/>
<feature type="compositionally biased region" description="Polar residues" evidence="1">
    <location>
        <begin position="620"/>
        <end position="632"/>
    </location>
</feature>
<comment type="caution">
    <text evidence="2">The sequence shown here is derived from an EMBL/GenBank/DDBJ whole genome shotgun (WGS) entry which is preliminary data.</text>
</comment>
<feature type="compositionally biased region" description="Low complexity" evidence="1">
    <location>
        <begin position="699"/>
        <end position="712"/>
    </location>
</feature>
<dbReference type="Pfam" id="PF07793">
    <property type="entry name" value="DUF1631"/>
    <property type="match status" value="2"/>
</dbReference>
<organism evidence="2 3">
    <name type="scientific">Panacagrimonas perspica</name>
    <dbReference type="NCBI Taxonomy" id="381431"/>
    <lineage>
        <taxon>Bacteria</taxon>
        <taxon>Pseudomonadati</taxon>
        <taxon>Pseudomonadota</taxon>
        <taxon>Gammaproteobacteria</taxon>
        <taxon>Nevskiales</taxon>
        <taxon>Nevskiaceae</taxon>
        <taxon>Panacagrimonas</taxon>
    </lineage>
</organism>
<keyword evidence="3" id="KW-1185">Reference proteome</keyword>
<dbReference type="RefSeq" id="WP_133881991.1">
    <property type="nucleotide sequence ID" value="NZ_MWIN01000049.1"/>
</dbReference>
<accession>A0A4S3JYG3</accession>
<reference evidence="2 3" key="1">
    <citation type="submission" date="2019-03" db="EMBL/GenBank/DDBJ databases">
        <title>Genomic Encyclopedia of Type Strains, Phase IV (KMG-IV): sequencing the most valuable type-strain genomes for metagenomic binning, comparative biology and taxonomic classification.</title>
        <authorList>
            <person name="Goeker M."/>
        </authorList>
    </citation>
    <scope>NUCLEOTIDE SEQUENCE [LARGE SCALE GENOMIC DNA]</scope>
    <source>
        <strain evidence="2 3">DSM 26377</strain>
    </source>
</reference>
<gene>
    <name evidence="2" type="ORF">DFR24_2814</name>
</gene>
<name>A0A4S3JYG3_9GAMM</name>
<feature type="region of interest" description="Disordered" evidence="1">
    <location>
        <begin position="788"/>
        <end position="810"/>
    </location>
</feature>
<protein>
    <submittedName>
        <fullName evidence="2">Uncharacterized protein DUF1631</fullName>
    </submittedName>
</protein>